<keyword evidence="2" id="KW-0472">Membrane</keyword>
<evidence type="ECO:0000313" key="3">
    <source>
        <dbReference type="EMBL" id="KZT63667.1"/>
    </source>
</evidence>
<dbReference type="Proteomes" id="UP000076727">
    <property type="component" value="Unassembled WGS sequence"/>
</dbReference>
<evidence type="ECO:0000256" key="2">
    <source>
        <dbReference type="SAM" id="Phobius"/>
    </source>
</evidence>
<name>A0A165KW97_9APHY</name>
<proteinExistence type="predicted"/>
<keyword evidence="2" id="KW-1133">Transmembrane helix</keyword>
<reference evidence="3 4" key="1">
    <citation type="journal article" date="2016" name="Mol. Biol. Evol.">
        <title>Comparative Genomics of Early-Diverging Mushroom-Forming Fungi Provides Insights into the Origins of Lignocellulose Decay Capabilities.</title>
        <authorList>
            <person name="Nagy L.G."/>
            <person name="Riley R."/>
            <person name="Tritt A."/>
            <person name="Adam C."/>
            <person name="Daum C."/>
            <person name="Floudas D."/>
            <person name="Sun H."/>
            <person name="Yadav J.S."/>
            <person name="Pangilinan J."/>
            <person name="Larsson K.H."/>
            <person name="Matsuura K."/>
            <person name="Barry K."/>
            <person name="Labutti K."/>
            <person name="Kuo R."/>
            <person name="Ohm R.A."/>
            <person name="Bhattacharya S.S."/>
            <person name="Shirouzu T."/>
            <person name="Yoshinaga Y."/>
            <person name="Martin F.M."/>
            <person name="Grigoriev I.V."/>
            <person name="Hibbett D.S."/>
        </authorList>
    </citation>
    <scope>NUCLEOTIDE SEQUENCE [LARGE SCALE GENOMIC DNA]</scope>
    <source>
        <strain evidence="3 4">L-15889</strain>
    </source>
</reference>
<evidence type="ECO:0000313" key="4">
    <source>
        <dbReference type="Proteomes" id="UP000076727"/>
    </source>
</evidence>
<organism evidence="3 4">
    <name type="scientific">Daedalea quercina L-15889</name>
    <dbReference type="NCBI Taxonomy" id="1314783"/>
    <lineage>
        <taxon>Eukaryota</taxon>
        <taxon>Fungi</taxon>
        <taxon>Dikarya</taxon>
        <taxon>Basidiomycota</taxon>
        <taxon>Agaricomycotina</taxon>
        <taxon>Agaricomycetes</taxon>
        <taxon>Polyporales</taxon>
        <taxon>Fomitopsis</taxon>
    </lineage>
</organism>
<sequence length="167" mass="18126">MDFLTDAMPAPTVTVVHTPTARATPAATRPPIVGLLRLASSLLGIVAPLARRSFSYVVSKPFWTTFALAYHPISYLLAPLFVFLNVLLDAFVLTPYTIVKAIAINVYPVYVFLGASLLCAACVGLGARLWVQALRYTIFGPKPTSRTARPPVAAPKGRKRVSIKEEK</sequence>
<dbReference type="EMBL" id="KV429166">
    <property type="protein sequence ID" value="KZT63667.1"/>
    <property type="molecule type" value="Genomic_DNA"/>
</dbReference>
<evidence type="ECO:0000256" key="1">
    <source>
        <dbReference type="SAM" id="MobiDB-lite"/>
    </source>
</evidence>
<accession>A0A165KW97</accession>
<gene>
    <name evidence="3" type="ORF">DAEQUDRAFT_101174</name>
</gene>
<dbReference type="AlphaFoldDB" id="A0A165KW97"/>
<keyword evidence="4" id="KW-1185">Reference proteome</keyword>
<feature type="transmembrane region" description="Helical" evidence="2">
    <location>
        <begin position="62"/>
        <end position="87"/>
    </location>
</feature>
<feature type="transmembrane region" description="Helical" evidence="2">
    <location>
        <begin position="107"/>
        <end position="131"/>
    </location>
</feature>
<dbReference type="OrthoDB" id="3366475at2759"/>
<feature type="region of interest" description="Disordered" evidence="1">
    <location>
        <begin position="144"/>
        <end position="167"/>
    </location>
</feature>
<protein>
    <submittedName>
        <fullName evidence="3">Uncharacterized protein</fullName>
    </submittedName>
</protein>
<keyword evidence="2" id="KW-0812">Transmembrane</keyword>